<protein>
    <recommendedName>
        <fullName evidence="3">Acyl carrier protein</fullName>
    </recommendedName>
</protein>
<reference evidence="1 2" key="1">
    <citation type="submission" date="2020-03" db="EMBL/GenBank/DDBJ databases">
        <title>Bradyrhizobium diversity isolated from nodules of Indigofera sp.</title>
        <authorList>
            <person name="Klepa M."/>
            <person name="Helene L."/>
            <person name="Hungria M."/>
        </authorList>
    </citation>
    <scope>NUCLEOTIDE SEQUENCE [LARGE SCALE GENOMIC DNA]</scope>
    <source>
        <strain evidence="1 2">WSM 1791</strain>
    </source>
</reference>
<evidence type="ECO:0000313" key="2">
    <source>
        <dbReference type="Proteomes" id="UP000544122"/>
    </source>
</evidence>
<evidence type="ECO:0008006" key="3">
    <source>
        <dbReference type="Google" id="ProtNLM"/>
    </source>
</evidence>
<dbReference type="EMBL" id="JAAVLX010000004">
    <property type="protein sequence ID" value="NOJ41046.1"/>
    <property type="molecule type" value="Genomic_DNA"/>
</dbReference>
<dbReference type="RefSeq" id="WP_171580257.1">
    <property type="nucleotide sequence ID" value="NZ_JAAVLX010000004.1"/>
</dbReference>
<name>A0A7Y4GSJ1_9BRAD</name>
<organism evidence="1 2">
    <name type="scientific">Bradyrhizobium australiense</name>
    <dbReference type="NCBI Taxonomy" id="2721161"/>
    <lineage>
        <taxon>Bacteria</taxon>
        <taxon>Pseudomonadati</taxon>
        <taxon>Pseudomonadota</taxon>
        <taxon>Alphaproteobacteria</taxon>
        <taxon>Hyphomicrobiales</taxon>
        <taxon>Nitrobacteraceae</taxon>
        <taxon>Bradyrhizobium</taxon>
    </lineage>
</organism>
<gene>
    <name evidence="1" type="ORF">HCN58_15800</name>
</gene>
<accession>A0A7Y4GSJ1</accession>
<comment type="caution">
    <text evidence="1">The sequence shown here is derived from an EMBL/GenBank/DDBJ whole genome shotgun (WGS) entry which is preliminary data.</text>
</comment>
<dbReference type="AlphaFoldDB" id="A0A7Y4GSJ1"/>
<sequence>MAGKQTIQNHVIAYFAWRFDRPPSQFDRKTKVRDAFENDEAWEALADTFNDMLWMQQLGVKVAQSDMDDLSTIGDLTDLIAQKAGKKAKTLKGAEFAPPDEIHWPL</sequence>
<dbReference type="Proteomes" id="UP000544122">
    <property type="component" value="Unassembled WGS sequence"/>
</dbReference>
<proteinExistence type="predicted"/>
<evidence type="ECO:0000313" key="1">
    <source>
        <dbReference type="EMBL" id="NOJ41046.1"/>
    </source>
</evidence>
<keyword evidence="2" id="KW-1185">Reference proteome</keyword>